<dbReference type="EMBL" id="BGPR01062526">
    <property type="protein sequence ID" value="GBO37936.1"/>
    <property type="molecule type" value="Genomic_DNA"/>
</dbReference>
<keyword evidence="2" id="KW-1133">Transmembrane helix</keyword>
<proteinExistence type="predicted"/>
<accession>A0A4Y2WML2</accession>
<feature type="compositionally biased region" description="Low complexity" evidence="1">
    <location>
        <begin position="208"/>
        <end position="240"/>
    </location>
</feature>
<feature type="non-terminal residue" evidence="3">
    <location>
        <position position="1"/>
    </location>
</feature>
<sequence length="370" mass="37482">PEALETCGVSVLLPTFLFDNPALEHTKIQTETSMRSRPPKQVACKIGRALSLRVSRRNAPSELPAKGENSQIIYVLFIAILFSCSSVGSYARYAFPSQLIYLRPGASIRVGYQRPPHHEPDAVLINVGGNPGSGNPALPPGGPGGYPQPGGPGGYPQPGGPGGYPQPGGPGGYPQPGGPGVFPQPGGHGGFPQPRGPGGFPQPGGPGYFPQAGGPGYFPQAGGPGYFPQAGGPGVFPQPSGPGVFPQPGVFGQPGAFVPPGGPNVFVQSGGPGGFFPSGGPGVYGQPGGPGAQPQPGFVPGFGAVAVTVQMNNNLRTLSFQPTKPVLKTVPGNPGGILPRPEAPSGGGREVHDDDHPLSDMFPLIDRTGA</sequence>
<feature type="region of interest" description="Disordered" evidence="1">
    <location>
        <begin position="119"/>
        <end position="240"/>
    </location>
</feature>
<comment type="caution">
    <text evidence="3">The sequence shown here is derived from an EMBL/GenBank/DDBJ whole genome shotgun (WGS) entry which is preliminary data.</text>
</comment>
<dbReference type="OrthoDB" id="6437708at2759"/>
<gene>
    <name evidence="3" type="ORF">AVEN_140147_1</name>
</gene>
<feature type="compositionally biased region" description="Basic and acidic residues" evidence="1">
    <location>
        <begin position="349"/>
        <end position="358"/>
    </location>
</feature>
<evidence type="ECO:0000313" key="4">
    <source>
        <dbReference type="Proteomes" id="UP000499080"/>
    </source>
</evidence>
<keyword evidence="2" id="KW-0812">Transmembrane</keyword>
<keyword evidence="2" id="KW-0472">Membrane</keyword>
<feature type="region of interest" description="Disordered" evidence="1">
    <location>
        <begin position="324"/>
        <end position="370"/>
    </location>
</feature>
<feature type="transmembrane region" description="Helical" evidence="2">
    <location>
        <begin position="72"/>
        <end position="93"/>
    </location>
</feature>
<name>A0A4Y2WML2_ARAVE</name>
<keyword evidence="4" id="KW-1185">Reference proteome</keyword>
<organism evidence="3 4">
    <name type="scientific">Araneus ventricosus</name>
    <name type="common">Orbweaver spider</name>
    <name type="synonym">Epeira ventricosa</name>
    <dbReference type="NCBI Taxonomy" id="182803"/>
    <lineage>
        <taxon>Eukaryota</taxon>
        <taxon>Metazoa</taxon>
        <taxon>Ecdysozoa</taxon>
        <taxon>Arthropoda</taxon>
        <taxon>Chelicerata</taxon>
        <taxon>Arachnida</taxon>
        <taxon>Araneae</taxon>
        <taxon>Araneomorphae</taxon>
        <taxon>Entelegynae</taxon>
        <taxon>Araneoidea</taxon>
        <taxon>Araneidae</taxon>
        <taxon>Araneus</taxon>
    </lineage>
</organism>
<dbReference type="Proteomes" id="UP000499080">
    <property type="component" value="Unassembled WGS sequence"/>
</dbReference>
<evidence type="ECO:0000256" key="2">
    <source>
        <dbReference type="SAM" id="Phobius"/>
    </source>
</evidence>
<evidence type="ECO:0000313" key="3">
    <source>
        <dbReference type="EMBL" id="GBO37936.1"/>
    </source>
</evidence>
<evidence type="ECO:0000256" key="1">
    <source>
        <dbReference type="SAM" id="MobiDB-lite"/>
    </source>
</evidence>
<dbReference type="AlphaFoldDB" id="A0A4Y2WML2"/>
<feature type="compositionally biased region" description="Gly residues" evidence="1">
    <location>
        <begin position="143"/>
        <end position="207"/>
    </location>
</feature>
<reference evidence="3 4" key="1">
    <citation type="journal article" date="2019" name="Sci. Rep.">
        <title>Orb-weaving spider Araneus ventricosus genome elucidates the spidroin gene catalogue.</title>
        <authorList>
            <person name="Kono N."/>
            <person name="Nakamura H."/>
            <person name="Ohtoshi R."/>
            <person name="Moran D.A.P."/>
            <person name="Shinohara A."/>
            <person name="Yoshida Y."/>
            <person name="Fujiwara M."/>
            <person name="Mori M."/>
            <person name="Tomita M."/>
            <person name="Arakawa K."/>
        </authorList>
    </citation>
    <scope>NUCLEOTIDE SEQUENCE [LARGE SCALE GENOMIC DNA]</scope>
</reference>
<protein>
    <submittedName>
        <fullName evidence="3">Uncharacterized protein</fullName>
    </submittedName>
</protein>